<evidence type="ECO:0000259" key="6">
    <source>
        <dbReference type="PROSITE" id="PS50111"/>
    </source>
</evidence>
<comment type="caution">
    <text evidence="8">The sequence shown here is derived from an EMBL/GenBank/DDBJ whole genome shotgun (WGS) entry which is preliminary data.</text>
</comment>
<dbReference type="Gene3D" id="1.10.287.950">
    <property type="entry name" value="Methyl-accepting chemotaxis protein"/>
    <property type="match status" value="1"/>
</dbReference>
<dbReference type="GO" id="GO:0004888">
    <property type="term" value="F:transmembrane signaling receptor activity"/>
    <property type="evidence" value="ECO:0007669"/>
    <property type="project" value="InterPro"/>
</dbReference>
<evidence type="ECO:0000256" key="3">
    <source>
        <dbReference type="ARBA" id="ARBA00029447"/>
    </source>
</evidence>
<keyword evidence="5" id="KW-0812">Transmembrane</keyword>
<evidence type="ECO:0000256" key="1">
    <source>
        <dbReference type="ARBA" id="ARBA00004370"/>
    </source>
</evidence>
<dbReference type="SMART" id="SM00304">
    <property type="entry name" value="HAMP"/>
    <property type="match status" value="2"/>
</dbReference>
<sequence length="393" mass="42103">MTNSILRRVLYSFLGLGAFAAGMFPFYANFFVEWKPGMLVWFVFGCFIAGLFIGIANYYVMNLVLVSKLKRISQVASAIANKDLSFICNIQSNDTIGVIIQSFNDMAGTLRDLIGRTSELSSRVRRDTNSIRSQVDEIHNNVDDQAARMDEIGNSMQNLAGTIGEITEKSSNAADKANEAGDIARQGVSKAQQSIQGMERIHGSVSSATERVAKLGESSQQIGAIVAVIKEIADQTNLLALNAAIEAARAGEQGRGFAVVADEVRKLAEKTAQATSEISGMIQSIQSETQQAIEAIGQGMQEAESGVGTVRATSDALQQITASFDQVASMVQEIAQATGVQNQAVQNVLHNLGQIDALNRKTLENSEQGVAMAGSLTNEANNLDDAVKAFKLN</sequence>
<keyword evidence="5" id="KW-1133">Transmembrane helix</keyword>
<feature type="domain" description="Methyl-accepting transducer" evidence="6">
    <location>
        <begin position="120"/>
        <end position="356"/>
    </location>
</feature>
<gene>
    <name evidence="8" type="ORF">EDC61_101111</name>
</gene>
<dbReference type="CDD" id="cd11386">
    <property type="entry name" value="MCP_signal"/>
    <property type="match status" value="1"/>
</dbReference>
<evidence type="ECO:0000259" key="7">
    <source>
        <dbReference type="PROSITE" id="PS50885"/>
    </source>
</evidence>
<dbReference type="PROSITE" id="PS50111">
    <property type="entry name" value="CHEMOTAXIS_TRANSDUC_2"/>
    <property type="match status" value="1"/>
</dbReference>
<dbReference type="SUPFAM" id="SSF58104">
    <property type="entry name" value="Methyl-accepting chemotaxis protein (MCP) signaling domain"/>
    <property type="match status" value="1"/>
</dbReference>
<dbReference type="Pfam" id="PF00672">
    <property type="entry name" value="HAMP"/>
    <property type="match status" value="1"/>
</dbReference>
<dbReference type="AlphaFoldDB" id="A0A4R3K0R7"/>
<dbReference type="GO" id="GO:0006935">
    <property type="term" value="P:chemotaxis"/>
    <property type="evidence" value="ECO:0007669"/>
    <property type="project" value="InterPro"/>
</dbReference>
<keyword evidence="2 4" id="KW-0807">Transducer</keyword>
<evidence type="ECO:0000256" key="2">
    <source>
        <dbReference type="ARBA" id="ARBA00023224"/>
    </source>
</evidence>
<dbReference type="FunFam" id="1.10.287.950:FF:000001">
    <property type="entry name" value="Methyl-accepting chemotaxis sensory transducer"/>
    <property type="match status" value="1"/>
</dbReference>
<comment type="subcellular location">
    <subcellularLocation>
        <location evidence="1">Membrane</location>
    </subcellularLocation>
</comment>
<dbReference type="SMART" id="SM00283">
    <property type="entry name" value="MA"/>
    <property type="match status" value="1"/>
</dbReference>
<feature type="domain" description="HAMP" evidence="7">
    <location>
        <begin position="63"/>
        <end position="115"/>
    </location>
</feature>
<reference evidence="8 9" key="1">
    <citation type="submission" date="2019-03" db="EMBL/GenBank/DDBJ databases">
        <title>Genomic Encyclopedia of Type Strains, Phase IV (KMG-IV): sequencing the most valuable type-strain genomes for metagenomic binning, comparative biology and taxonomic classification.</title>
        <authorList>
            <person name="Goeker M."/>
        </authorList>
    </citation>
    <scope>NUCLEOTIDE SEQUENCE [LARGE SCALE GENOMIC DNA]</scope>
    <source>
        <strain evidence="8 9">DSM 103923</strain>
    </source>
</reference>
<name>A0A4R3K0R7_9PROT</name>
<comment type="similarity">
    <text evidence="3">Belongs to the methyl-accepting chemotaxis (MCP) protein family.</text>
</comment>
<dbReference type="OrthoDB" id="8576332at2"/>
<dbReference type="GO" id="GO:0016020">
    <property type="term" value="C:membrane"/>
    <property type="evidence" value="ECO:0007669"/>
    <property type="project" value="UniProtKB-SubCell"/>
</dbReference>
<evidence type="ECO:0000256" key="5">
    <source>
        <dbReference type="SAM" id="Phobius"/>
    </source>
</evidence>
<feature type="transmembrane region" description="Helical" evidence="5">
    <location>
        <begin position="9"/>
        <end position="32"/>
    </location>
</feature>
<dbReference type="RefSeq" id="WP_126459667.1">
    <property type="nucleotide sequence ID" value="NZ_AP018721.1"/>
</dbReference>
<evidence type="ECO:0000256" key="4">
    <source>
        <dbReference type="PROSITE-ProRule" id="PRU00284"/>
    </source>
</evidence>
<dbReference type="InterPro" id="IPR003660">
    <property type="entry name" value="HAMP_dom"/>
</dbReference>
<dbReference type="InterPro" id="IPR004090">
    <property type="entry name" value="Chemotax_Me-accpt_rcpt"/>
</dbReference>
<dbReference type="Pfam" id="PF00015">
    <property type="entry name" value="MCPsignal"/>
    <property type="match status" value="1"/>
</dbReference>
<evidence type="ECO:0000313" key="8">
    <source>
        <dbReference type="EMBL" id="TCS73889.1"/>
    </source>
</evidence>
<proteinExistence type="inferred from homology"/>
<accession>A0A4R3K0R7</accession>
<organism evidence="8 9">
    <name type="scientific">Sulfuritortus calidifontis</name>
    <dbReference type="NCBI Taxonomy" id="1914471"/>
    <lineage>
        <taxon>Bacteria</taxon>
        <taxon>Pseudomonadati</taxon>
        <taxon>Pseudomonadota</taxon>
        <taxon>Betaproteobacteria</taxon>
        <taxon>Nitrosomonadales</taxon>
        <taxon>Thiobacillaceae</taxon>
        <taxon>Sulfuritortus</taxon>
    </lineage>
</organism>
<dbReference type="PRINTS" id="PR00260">
    <property type="entry name" value="CHEMTRNSDUCR"/>
</dbReference>
<keyword evidence="9" id="KW-1185">Reference proteome</keyword>
<dbReference type="CDD" id="cd06225">
    <property type="entry name" value="HAMP"/>
    <property type="match status" value="1"/>
</dbReference>
<dbReference type="Proteomes" id="UP000295135">
    <property type="component" value="Unassembled WGS sequence"/>
</dbReference>
<dbReference type="PANTHER" id="PTHR32089:SF112">
    <property type="entry name" value="LYSOZYME-LIKE PROTEIN-RELATED"/>
    <property type="match status" value="1"/>
</dbReference>
<dbReference type="InterPro" id="IPR004089">
    <property type="entry name" value="MCPsignal_dom"/>
</dbReference>
<protein>
    <submittedName>
        <fullName evidence="8">Methyl-accepting chemotaxis protein</fullName>
    </submittedName>
</protein>
<dbReference type="PANTHER" id="PTHR32089">
    <property type="entry name" value="METHYL-ACCEPTING CHEMOTAXIS PROTEIN MCPB"/>
    <property type="match status" value="1"/>
</dbReference>
<dbReference type="GO" id="GO:0007165">
    <property type="term" value="P:signal transduction"/>
    <property type="evidence" value="ECO:0007669"/>
    <property type="project" value="UniProtKB-KW"/>
</dbReference>
<keyword evidence="5" id="KW-0472">Membrane</keyword>
<evidence type="ECO:0000313" key="9">
    <source>
        <dbReference type="Proteomes" id="UP000295135"/>
    </source>
</evidence>
<dbReference type="PROSITE" id="PS50885">
    <property type="entry name" value="HAMP"/>
    <property type="match status" value="1"/>
</dbReference>
<dbReference type="EMBL" id="SLZY01000001">
    <property type="protein sequence ID" value="TCS73889.1"/>
    <property type="molecule type" value="Genomic_DNA"/>
</dbReference>
<feature type="transmembrane region" description="Helical" evidence="5">
    <location>
        <begin position="38"/>
        <end position="61"/>
    </location>
</feature>